<keyword evidence="4" id="KW-0378">Hydrolase</keyword>
<dbReference type="PROSITE" id="PS01302">
    <property type="entry name" value="UPF0758"/>
    <property type="match status" value="1"/>
</dbReference>
<name>A0A1M6BKW1_9CLOT</name>
<dbReference type="Gene3D" id="3.40.140.10">
    <property type="entry name" value="Cytidine Deaminase, domain 2"/>
    <property type="match status" value="1"/>
</dbReference>
<dbReference type="InterPro" id="IPR010994">
    <property type="entry name" value="RuvA_2-like"/>
</dbReference>
<dbReference type="Pfam" id="PF20582">
    <property type="entry name" value="UPF0758_N"/>
    <property type="match status" value="1"/>
</dbReference>
<dbReference type="SUPFAM" id="SSF102712">
    <property type="entry name" value="JAB1/MPN domain"/>
    <property type="match status" value="1"/>
</dbReference>
<evidence type="ECO:0000259" key="8">
    <source>
        <dbReference type="PROSITE" id="PS50249"/>
    </source>
</evidence>
<dbReference type="SUPFAM" id="SSF47781">
    <property type="entry name" value="RuvA domain 2-like"/>
    <property type="match status" value="1"/>
</dbReference>
<dbReference type="Pfam" id="PF04002">
    <property type="entry name" value="RadC"/>
    <property type="match status" value="1"/>
</dbReference>
<dbReference type="InterPro" id="IPR046778">
    <property type="entry name" value="UPF0758_N"/>
</dbReference>
<dbReference type="InterPro" id="IPR025657">
    <property type="entry name" value="RadC_JAB"/>
</dbReference>
<organism evidence="9 10">
    <name type="scientific">Clostridium cavendishii DSM 21758</name>
    <dbReference type="NCBI Taxonomy" id="1121302"/>
    <lineage>
        <taxon>Bacteria</taxon>
        <taxon>Bacillati</taxon>
        <taxon>Bacillota</taxon>
        <taxon>Clostridia</taxon>
        <taxon>Eubacteriales</taxon>
        <taxon>Clostridiaceae</taxon>
        <taxon>Clostridium</taxon>
    </lineage>
</organism>
<evidence type="ECO:0000256" key="1">
    <source>
        <dbReference type="ARBA" id="ARBA00010243"/>
    </source>
</evidence>
<comment type="similarity">
    <text evidence="1 7">Belongs to the UPF0758 family.</text>
</comment>
<dbReference type="InterPro" id="IPR001405">
    <property type="entry name" value="UPF0758"/>
</dbReference>
<dbReference type="EMBL" id="FQZB01000003">
    <property type="protein sequence ID" value="SHI49359.1"/>
    <property type="molecule type" value="Genomic_DNA"/>
</dbReference>
<evidence type="ECO:0000313" key="9">
    <source>
        <dbReference type="EMBL" id="SHI49359.1"/>
    </source>
</evidence>
<dbReference type="NCBIfam" id="TIGR00608">
    <property type="entry name" value="radc"/>
    <property type="match status" value="1"/>
</dbReference>
<dbReference type="STRING" id="1121302.SAMN02745163_00387"/>
<proteinExistence type="inferred from homology"/>
<keyword evidence="3" id="KW-0479">Metal-binding</keyword>
<sequence>MNNNLKIIDIPQNERPREKIIKYGPDSLSNVELLALLLRTGTSSENVITLSSRILKEVHGLNGLFSASAEELMCIKGVKEAKATQILALCEIFKRFRSFEKSEYKISSPKDVAELLTDEVRSLEQEVFILIMLNTKNVVIGKKELFKGTLNSSVVHPREVFKEALKKSANSIIISHNHPSGDPTPSKEDVNITLRIKECGKLIGIDLIDHIIIGNNKFISMKEKGIL</sequence>
<keyword evidence="5" id="KW-0862">Zinc</keyword>
<accession>A0A1M6BKW1</accession>
<dbReference type="OrthoDB" id="9804482at2"/>
<dbReference type="GO" id="GO:0006508">
    <property type="term" value="P:proteolysis"/>
    <property type="evidence" value="ECO:0007669"/>
    <property type="project" value="UniProtKB-KW"/>
</dbReference>
<dbReference type="GO" id="GO:0008237">
    <property type="term" value="F:metallopeptidase activity"/>
    <property type="evidence" value="ECO:0007669"/>
    <property type="project" value="UniProtKB-KW"/>
</dbReference>
<dbReference type="PANTHER" id="PTHR30471:SF3">
    <property type="entry name" value="UPF0758 PROTEIN YEES-RELATED"/>
    <property type="match status" value="1"/>
</dbReference>
<keyword evidence="6" id="KW-0482">Metalloprotease</keyword>
<keyword evidence="10" id="KW-1185">Reference proteome</keyword>
<evidence type="ECO:0000256" key="7">
    <source>
        <dbReference type="RuleBase" id="RU003797"/>
    </source>
</evidence>
<gene>
    <name evidence="9" type="ORF">SAMN02745163_00387</name>
</gene>
<keyword evidence="2" id="KW-0645">Protease</keyword>
<evidence type="ECO:0000256" key="6">
    <source>
        <dbReference type="ARBA" id="ARBA00023049"/>
    </source>
</evidence>
<evidence type="ECO:0000256" key="3">
    <source>
        <dbReference type="ARBA" id="ARBA00022723"/>
    </source>
</evidence>
<reference evidence="9 10" key="1">
    <citation type="submission" date="2016-11" db="EMBL/GenBank/DDBJ databases">
        <authorList>
            <person name="Jaros S."/>
            <person name="Januszkiewicz K."/>
            <person name="Wedrychowicz H."/>
        </authorList>
    </citation>
    <scope>NUCLEOTIDE SEQUENCE [LARGE SCALE GENOMIC DNA]</scope>
    <source>
        <strain evidence="9 10">DSM 21758</strain>
    </source>
</reference>
<dbReference type="AlphaFoldDB" id="A0A1M6BKW1"/>
<evidence type="ECO:0000313" key="10">
    <source>
        <dbReference type="Proteomes" id="UP000184310"/>
    </source>
</evidence>
<dbReference type="CDD" id="cd08071">
    <property type="entry name" value="MPN_DUF2466"/>
    <property type="match status" value="1"/>
</dbReference>
<dbReference type="PANTHER" id="PTHR30471">
    <property type="entry name" value="DNA REPAIR PROTEIN RADC"/>
    <property type="match status" value="1"/>
</dbReference>
<evidence type="ECO:0000256" key="2">
    <source>
        <dbReference type="ARBA" id="ARBA00022670"/>
    </source>
</evidence>
<evidence type="ECO:0000256" key="4">
    <source>
        <dbReference type="ARBA" id="ARBA00022801"/>
    </source>
</evidence>
<evidence type="ECO:0000256" key="5">
    <source>
        <dbReference type="ARBA" id="ARBA00022833"/>
    </source>
</evidence>
<feature type="domain" description="MPN" evidence="8">
    <location>
        <begin position="105"/>
        <end position="227"/>
    </location>
</feature>
<dbReference type="Proteomes" id="UP000184310">
    <property type="component" value="Unassembled WGS sequence"/>
</dbReference>
<protein>
    <submittedName>
        <fullName evidence="9">DNA replication and repair protein RadC</fullName>
    </submittedName>
</protein>
<dbReference type="PROSITE" id="PS50249">
    <property type="entry name" value="MPN"/>
    <property type="match status" value="1"/>
</dbReference>
<dbReference type="InterPro" id="IPR037518">
    <property type="entry name" value="MPN"/>
</dbReference>
<dbReference type="RefSeq" id="WP_072984723.1">
    <property type="nucleotide sequence ID" value="NZ_FQZB01000003.1"/>
</dbReference>
<dbReference type="InterPro" id="IPR020891">
    <property type="entry name" value="UPF0758_CS"/>
</dbReference>
<dbReference type="GO" id="GO:0046872">
    <property type="term" value="F:metal ion binding"/>
    <property type="evidence" value="ECO:0007669"/>
    <property type="project" value="UniProtKB-KW"/>
</dbReference>
<dbReference type="NCBIfam" id="NF000642">
    <property type="entry name" value="PRK00024.1"/>
    <property type="match status" value="1"/>
</dbReference>